<gene>
    <name evidence="2" type="ORF">D187_005979</name>
</gene>
<comment type="caution">
    <text evidence="2">The sequence shown here is derived from an EMBL/GenBank/DDBJ whole genome shotgun (WGS) entry which is preliminary data.</text>
</comment>
<sequence>MIRTHAHRRRGRRREDPRDRRGRRVVATLDRRGRSGGSGGQERGEQGGRDHLDGGREAWARTGSRRSGCAARGFWPRGVPLS</sequence>
<feature type="compositionally biased region" description="Basic and acidic residues" evidence="1">
    <location>
        <begin position="42"/>
        <end position="59"/>
    </location>
</feature>
<proteinExistence type="predicted"/>
<reference evidence="2" key="1">
    <citation type="submission" date="2013-05" db="EMBL/GenBank/DDBJ databases">
        <title>Genome assembly of Cystobacter fuscus DSM 2262.</title>
        <authorList>
            <person name="Sharma G."/>
            <person name="Khatri I."/>
            <person name="Kaur C."/>
            <person name="Mayilraj S."/>
            <person name="Subramanian S."/>
        </authorList>
    </citation>
    <scope>NUCLEOTIDE SEQUENCE [LARGE SCALE GENOMIC DNA]</scope>
    <source>
        <strain evidence="2">DSM 2262</strain>
    </source>
</reference>
<keyword evidence="3" id="KW-1185">Reference proteome</keyword>
<evidence type="ECO:0000313" key="2">
    <source>
        <dbReference type="EMBL" id="EPX63572.1"/>
    </source>
</evidence>
<organism evidence="2 3">
    <name type="scientific">Cystobacter fuscus (strain ATCC 25194 / DSM 2262 / NBRC 100088 / M29)</name>
    <dbReference type="NCBI Taxonomy" id="1242864"/>
    <lineage>
        <taxon>Bacteria</taxon>
        <taxon>Pseudomonadati</taxon>
        <taxon>Myxococcota</taxon>
        <taxon>Myxococcia</taxon>
        <taxon>Myxococcales</taxon>
        <taxon>Cystobacterineae</taxon>
        <taxon>Archangiaceae</taxon>
        <taxon>Cystobacter</taxon>
    </lineage>
</organism>
<protein>
    <submittedName>
        <fullName evidence="2">Uncharacterized protein</fullName>
    </submittedName>
</protein>
<name>S9PM92_CYSF2</name>
<evidence type="ECO:0000256" key="1">
    <source>
        <dbReference type="SAM" id="MobiDB-lite"/>
    </source>
</evidence>
<dbReference type="Proteomes" id="UP000011682">
    <property type="component" value="Unassembled WGS sequence"/>
</dbReference>
<evidence type="ECO:0000313" key="3">
    <source>
        <dbReference type="Proteomes" id="UP000011682"/>
    </source>
</evidence>
<feature type="region of interest" description="Disordered" evidence="1">
    <location>
        <begin position="1"/>
        <end position="82"/>
    </location>
</feature>
<accession>S9PM92</accession>
<dbReference type="AlphaFoldDB" id="S9PM92"/>
<dbReference type="EMBL" id="ANAH02000005">
    <property type="protein sequence ID" value="EPX63572.1"/>
    <property type="molecule type" value="Genomic_DNA"/>
</dbReference>
<feature type="compositionally biased region" description="Basic residues" evidence="1">
    <location>
        <begin position="1"/>
        <end position="12"/>
    </location>
</feature>